<dbReference type="PANTHER" id="PTHR15941">
    <property type="entry name" value="MYOZENIN"/>
    <property type="match status" value="1"/>
</dbReference>
<evidence type="ECO:0008006" key="5">
    <source>
        <dbReference type="Google" id="ProtNLM"/>
    </source>
</evidence>
<dbReference type="EMBL" id="JAMKFB020000013">
    <property type="protein sequence ID" value="KAL0177861.1"/>
    <property type="molecule type" value="Genomic_DNA"/>
</dbReference>
<evidence type="ECO:0000256" key="2">
    <source>
        <dbReference type="ARBA" id="ARBA00022553"/>
    </source>
</evidence>
<comment type="caution">
    <text evidence="3">The sequence shown here is derived from an EMBL/GenBank/DDBJ whole genome shotgun (WGS) entry which is preliminary data.</text>
</comment>
<gene>
    <name evidence="3" type="ORF">M9458_026755</name>
</gene>
<comment type="similarity">
    <text evidence="1">Belongs to the myozenin family.</text>
</comment>
<dbReference type="Pfam" id="PF05556">
    <property type="entry name" value="Calsarcin"/>
    <property type="match status" value="1"/>
</dbReference>
<evidence type="ECO:0000313" key="3">
    <source>
        <dbReference type="EMBL" id="KAL0177861.1"/>
    </source>
</evidence>
<protein>
    <recommendedName>
        <fullName evidence="5">Myozenin-1</fullName>
    </recommendedName>
</protein>
<dbReference type="InterPro" id="IPR008438">
    <property type="entry name" value="MYOZ"/>
</dbReference>
<name>A0ABD0PWT3_CIRMR</name>
<organism evidence="3 4">
    <name type="scientific">Cirrhinus mrigala</name>
    <name type="common">Mrigala</name>
    <dbReference type="NCBI Taxonomy" id="683832"/>
    <lineage>
        <taxon>Eukaryota</taxon>
        <taxon>Metazoa</taxon>
        <taxon>Chordata</taxon>
        <taxon>Craniata</taxon>
        <taxon>Vertebrata</taxon>
        <taxon>Euteleostomi</taxon>
        <taxon>Actinopterygii</taxon>
        <taxon>Neopterygii</taxon>
        <taxon>Teleostei</taxon>
        <taxon>Ostariophysi</taxon>
        <taxon>Cypriniformes</taxon>
        <taxon>Cyprinidae</taxon>
        <taxon>Labeoninae</taxon>
        <taxon>Labeonini</taxon>
        <taxon>Cirrhinus</taxon>
    </lineage>
</organism>
<keyword evidence="2" id="KW-0597">Phosphoprotein</keyword>
<dbReference type="Proteomes" id="UP001529510">
    <property type="component" value="Unassembled WGS sequence"/>
</dbReference>
<keyword evidence="4" id="KW-1185">Reference proteome</keyword>
<dbReference type="PANTHER" id="PTHR15941:SF11">
    <property type="entry name" value="MYOZENIN-1"/>
    <property type="match status" value="1"/>
</dbReference>
<proteinExistence type="inferred from homology"/>
<evidence type="ECO:0000256" key="1">
    <source>
        <dbReference type="ARBA" id="ARBA00009126"/>
    </source>
</evidence>
<sequence length="109" mass="12139">MKGNEELLATMKAQMPGPSSYMELRKYKCFNRSALPYGGFEKASQLMTFQLPDIEVAAEEPETAVVYHHDIGSRPSFNRTPIGWGGSAEPGSIHMELDTIPFEVETDDL</sequence>
<reference evidence="3 4" key="1">
    <citation type="submission" date="2024-05" db="EMBL/GenBank/DDBJ databases">
        <title>Genome sequencing and assembly of Indian major carp, Cirrhinus mrigala (Hamilton, 1822).</title>
        <authorList>
            <person name="Mohindra V."/>
            <person name="Chowdhury L.M."/>
            <person name="Lal K."/>
            <person name="Jena J.K."/>
        </authorList>
    </citation>
    <scope>NUCLEOTIDE SEQUENCE [LARGE SCALE GENOMIC DNA]</scope>
    <source>
        <strain evidence="3">CM1030</strain>
        <tissue evidence="3">Blood</tissue>
    </source>
</reference>
<accession>A0ABD0PWT3</accession>
<dbReference type="AlphaFoldDB" id="A0ABD0PWT3"/>
<evidence type="ECO:0000313" key="4">
    <source>
        <dbReference type="Proteomes" id="UP001529510"/>
    </source>
</evidence>